<comment type="similarity">
    <text evidence="1 4">Belongs to the short-chain dehydrogenases/reductases (SDR) family.</text>
</comment>
<organism evidence="5 6">
    <name type="scientific">Glonium stellatum</name>
    <dbReference type="NCBI Taxonomy" id="574774"/>
    <lineage>
        <taxon>Eukaryota</taxon>
        <taxon>Fungi</taxon>
        <taxon>Dikarya</taxon>
        <taxon>Ascomycota</taxon>
        <taxon>Pezizomycotina</taxon>
        <taxon>Dothideomycetes</taxon>
        <taxon>Pleosporomycetidae</taxon>
        <taxon>Gloniales</taxon>
        <taxon>Gloniaceae</taxon>
        <taxon>Glonium</taxon>
    </lineage>
</organism>
<dbReference type="GO" id="GO:0016491">
    <property type="term" value="F:oxidoreductase activity"/>
    <property type="evidence" value="ECO:0007669"/>
    <property type="project" value="UniProtKB-KW"/>
</dbReference>
<evidence type="ECO:0000313" key="6">
    <source>
        <dbReference type="Proteomes" id="UP000250140"/>
    </source>
</evidence>
<reference evidence="5 6" key="1">
    <citation type="journal article" date="2016" name="Nat. Commun.">
        <title>Ectomycorrhizal ecology is imprinted in the genome of the dominant symbiotic fungus Cenococcum geophilum.</title>
        <authorList>
            <consortium name="DOE Joint Genome Institute"/>
            <person name="Peter M."/>
            <person name="Kohler A."/>
            <person name="Ohm R.A."/>
            <person name="Kuo A."/>
            <person name="Krutzmann J."/>
            <person name="Morin E."/>
            <person name="Arend M."/>
            <person name="Barry K.W."/>
            <person name="Binder M."/>
            <person name="Choi C."/>
            <person name="Clum A."/>
            <person name="Copeland A."/>
            <person name="Grisel N."/>
            <person name="Haridas S."/>
            <person name="Kipfer T."/>
            <person name="LaButti K."/>
            <person name="Lindquist E."/>
            <person name="Lipzen A."/>
            <person name="Maire R."/>
            <person name="Meier B."/>
            <person name="Mihaltcheva S."/>
            <person name="Molinier V."/>
            <person name="Murat C."/>
            <person name="Poggeler S."/>
            <person name="Quandt C.A."/>
            <person name="Sperisen C."/>
            <person name="Tritt A."/>
            <person name="Tisserant E."/>
            <person name="Crous P.W."/>
            <person name="Henrissat B."/>
            <person name="Nehls U."/>
            <person name="Egli S."/>
            <person name="Spatafora J.W."/>
            <person name="Grigoriev I.V."/>
            <person name="Martin F.M."/>
        </authorList>
    </citation>
    <scope>NUCLEOTIDE SEQUENCE [LARGE SCALE GENOMIC DNA]</scope>
    <source>
        <strain evidence="5 6">CBS 207.34</strain>
    </source>
</reference>
<proteinExistence type="inferred from homology"/>
<dbReference type="Gene3D" id="3.40.50.720">
    <property type="entry name" value="NAD(P)-binding Rossmann-like Domain"/>
    <property type="match status" value="1"/>
</dbReference>
<dbReference type="PANTHER" id="PTHR43963:SF6">
    <property type="entry name" value="CHAIN DEHYDROGENASE FAMILY PROTEIN, PUTATIVE (AFU_ORTHOLOGUE AFUA_3G15350)-RELATED"/>
    <property type="match status" value="1"/>
</dbReference>
<keyword evidence="2" id="KW-0521">NADP</keyword>
<evidence type="ECO:0000256" key="3">
    <source>
        <dbReference type="ARBA" id="ARBA00023002"/>
    </source>
</evidence>
<accession>A0A8E2F8E1</accession>
<keyword evidence="3" id="KW-0560">Oxidoreductase</keyword>
<gene>
    <name evidence="5" type="ORF">AOQ84DRAFT_437181</name>
</gene>
<dbReference type="InterPro" id="IPR036291">
    <property type="entry name" value="NAD(P)-bd_dom_sf"/>
</dbReference>
<dbReference type="Pfam" id="PF00106">
    <property type="entry name" value="adh_short"/>
    <property type="match status" value="1"/>
</dbReference>
<dbReference type="PANTHER" id="PTHR43963">
    <property type="entry name" value="CARBONYL REDUCTASE 1-RELATED"/>
    <property type="match status" value="1"/>
</dbReference>
<dbReference type="SUPFAM" id="SSF51735">
    <property type="entry name" value="NAD(P)-binding Rossmann-fold domains"/>
    <property type="match status" value="1"/>
</dbReference>
<dbReference type="Proteomes" id="UP000250140">
    <property type="component" value="Unassembled WGS sequence"/>
</dbReference>
<dbReference type="EMBL" id="KV748909">
    <property type="protein sequence ID" value="OCL12203.1"/>
    <property type="molecule type" value="Genomic_DNA"/>
</dbReference>
<name>A0A8E2F8E1_9PEZI</name>
<dbReference type="AlphaFoldDB" id="A0A8E2F8E1"/>
<dbReference type="InterPro" id="IPR002347">
    <property type="entry name" value="SDR_fam"/>
</dbReference>
<keyword evidence="6" id="KW-1185">Reference proteome</keyword>
<protein>
    <submittedName>
        <fullName evidence="5">NAD(P)-binding protein</fullName>
    </submittedName>
</protein>
<evidence type="ECO:0000256" key="1">
    <source>
        <dbReference type="ARBA" id="ARBA00006484"/>
    </source>
</evidence>
<evidence type="ECO:0000313" key="5">
    <source>
        <dbReference type="EMBL" id="OCL12203.1"/>
    </source>
</evidence>
<dbReference type="OrthoDB" id="191139at2759"/>
<evidence type="ECO:0000256" key="4">
    <source>
        <dbReference type="RuleBase" id="RU000363"/>
    </source>
</evidence>
<evidence type="ECO:0000256" key="2">
    <source>
        <dbReference type="ARBA" id="ARBA00022857"/>
    </source>
</evidence>
<dbReference type="PRINTS" id="PR00080">
    <property type="entry name" value="SDRFAMILY"/>
</dbReference>
<sequence length="244" mass="26457">MTAKIILVTGANRGIGFCIVQALAQSAPEHTYVLGVRSLSSGEGAISELNNLGINSRLEILELDITDDARIQEAVSEATERFGKLDVLINNAAVAQNPKPDNSDLRVTYNRVLDANVTSVAVITNAFFPLLKKSKDTRVINVSSSRGSVTLQTTGQLPPTVAISYLVSKTAVNVLTLELRKLETDVLFHVACPGHCKTGLNGFRGAKDPLDGAKVIVELATSERETYKSGFWQFEKGEMREVPW</sequence>
<dbReference type="PRINTS" id="PR00081">
    <property type="entry name" value="GDHRDH"/>
</dbReference>